<dbReference type="GO" id="GO:0032259">
    <property type="term" value="P:methylation"/>
    <property type="evidence" value="ECO:0007669"/>
    <property type="project" value="UniProtKB-KW"/>
</dbReference>
<dbReference type="SUPFAM" id="SSF53335">
    <property type="entry name" value="S-adenosyl-L-methionine-dependent methyltransferases"/>
    <property type="match status" value="1"/>
</dbReference>
<evidence type="ECO:0000259" key="5">
    <source>
        <dbReference type="Pfam" id="PF13649"/>
    </source>
</evidence>
<sequence length="217" mass="23391">MSGTHPAADDPTGWFERVYAEGAGGRRAMPWDQAGPFGMLREWARVREVRGGGRRALVVGCGLGRDAEFIAGLGFDTDAFDISATAIRTARSRFPDSSVRYQIADLLNPPPEWDAAFDLVVESHTVQALPEPLRSEAIANVGPMVRPGGTLIVFAAVHDAAAVPSQGPPWPLTRTEIDAFAAAAGLAPVDIEELEDPDGPPVHRWRAEFRRPESDQA</sequence>
<evidence type="ECO:0000256" key="4">
    <source>
        <dbReference type="SAM" id="MobiDB-lite"/>
    </source>
</evidence>
<dbReference type="CDD" id="cd02440">
    <property type="entry name" value="AdoMet_MTases"/>
    <property type="match status" value="1"/>
</dbReference>
<evidence type="ECO:0000313" key="6">
    <source>
        <dbReference type="EMBL" id="AVZ75097.1"/>
    </source>
</evidence>
<dbReference type="AlphaFoldDB" id="A0A2R4T7M1"/>
<dbReference type="GO" id="GO:0008168">
    <property type="term" value="F:methyltransferase activity"/>
    <property type="evidence" value="ECO:0007669"/>
    <property type="project" value="UniProtKB-KW"/>
</dbReference>
<dbReference type="EMBL" id="CP026304">
    <property type="protein sequence ID" value="AVZ75097.1"/>
    <property type="molecule type" value="Genomic_DNA"/>
</dbReference>
<dbReference type="InterPro" id="IPR041698">
    <property type="entry name" value="Methyltransf_25"/>
</dbReference>
<gene>
    <name evidence="6" type="ORF">SLUN_25820</name>
</gene>
<proteinExistence type="predicted"/>
<dbReference type="Gene3D" id="3.40.50.150">
    <property type="entry name" value="Vaccinia Virus protein VP39"/>
    <property type="match status" value="1"/>
</dbReference>
<keyword evidence="3" id="KW-0949">S-adenosyl-L-methionine</keyword>
<dbReference type="OrthoDB" id="189743at2"/>
<dbReference type="PANTHER" id="PTHR43464">
    <property type="entry name" value="METHYLTRANSFERASE"/>
    <property type="match status" value="1"/>
</dbReference>
<keyword evidence="2 6" id="KW-0808">Transferase</keyword>
<keyword evidence="7" id="KW-1185">Reference proteome</keyword>
<protein>
    <submittedName>
        <fullName evidence="6">SAM-dependent methyltransferase</fullName>
    </submittedName>
</protein>
<name>A0A2R4T7M1_9ACTN</name>
<dbReference type="PANTHER" id="PTHR43464:SF19">
    <property type="entry name" value="UBIQUINONE BIOSYNTHESIS O-METHYLTRANSFERASE, MITOCHONDRIAL"/>
    <property type="match status" value="1"/>
</dbReference>
<feature type="compositionally biased region" description="Basic and acidic residues" evidence="4">
    <location>
        <begin position="205"/>
        <end position="217"/>
    </location>
</feature>
<dbReference type="KEGG" id="slk:SLUN_25820"/>
<accession>A0A2R4T7M1</accession>
<dbReference type="Proteomes" id="UP000244201">
    <property type="component" value="Chromosome"/>
</dbReference>
<evidence type="ECO:0000256" key="3">
    <source>
        <dbReference type="ARBA" id="ARBA00022691"/>
    </source>
</evidence>
<dbReference type="InterPro" id="IPR029063">
    <property type="entry name" value="SAM-dependent_MTases_sf"/>
</dbReference>
<reference evidence="6 7" key="1">
    <citation type="submission" date="2018-01" db="EMBL/GenBank/DDBJ databases">
        <title>Complete genome sequence of Streptomyces lunaelactis MM109T, a Ferroverdin A producer isolated from cave moonmilk deposits.</title>
        <authorList>
            <person name="Naome A."/>
            <person name="Martinet L."/>
            <person name="Maciejewska M."/>
            <person name="Anderssen S."/>
            <person name="Adam D."/>
            <person name="Tenconi E."/>
            <person name="Deflandre B."/>
            <person name="Arguelles-Arias A."/>
            <person name="Calusinska M."/>
            <person name="Copieters W."/>
            <person name="Karim L."/>
            <person name="Hanikenne M."/>
            <person name="Baurain D."/>
            <person name="van Wezel G."/>
            <person name="Smargiasso N."/>
            <person name="de Pauw E."/>
            <person name="Delfosse P."/>
            <person name="Rigali S."/>
        </authorList>
    </citation>
    <scope>NUCLEOTIDE SEQUENCE [LARGE SCALE GENOMIC DNA]</scope>
    <source>
        <strain evidence="6 7">MM109</strain>
    </source>
</reference>
<evidence type="ECO:0000256" key="2">
    <source>
        <dbReference type="ARBA" id="ARBA00022679"/>
    </source>
</evidence>
<evidence type="ECO:0000313" key="7">
    <source>
        <dbReference type="Proteomes" id="UP000244201"/>
    </source>
</evidence>
<dbReference type="GeneID" id="55658672"/>
<dbReference type="RefSeq" id="WP_108152157.1">
    <property type="nucleotide sequence ID" value="NZ_CP026304.1"/>
</dbReference>
<feature type="region of interest" description="Disordered" evidence="4">
    <location>
        <begin position="192"/>
        <end position="217"/>
    </location>
</feature>
<organism evidence="6 7">
    <name type="scientific">Streptomyces lunaelactis</name>
    <dbReference type="NCBI Taxonomy" id="1535768"/>
    <lineage>
        <taxon>Bacteria</taxon>
        <taxon>Bacillati</taxon>
        <taxon>Actinomycetota</taxon>
        <taxon>Actinomycetes</taxon>
        <taxon>Kitasatosporales</taxon>
        <taxon>Streptomycetaceae</taxon>
        <taxon>Streptomyces</taxon>
    </lineage>
</organism>
<keyword evidence="1 6" id="KW-0489">Methyltransferase</keyword>
<dbReference type="Pfam" id="PF13649">
    <property type="entry name" value="Methyltransf_25"/>
    <property type="match status" value="1"/>
</dbReference>
<feature type="domain" description="Methyltransferase" evidence="5">
    <location>
        <begin position="57"/>
        <end position="149"/>
    </location>
</feature>
<evidence type="ECO:0000256" key="1">
    <source>
        <dbReference type="ARBA" id="ARBA00022603"/>
    </source>
</evidence>